<name>A0ABY8ECG6_9FIRM</name>
<keyword evidence="3" id="KW-1185">Reference proteome</keyword>
<evidence type="ECO:0000313" key="3">
    <source>
        <dbReference type="Proteomes" id="UP001222800"/>
    </source>
</evidence>
<proteinExistence type="predicted"/>
<dbReference type="RefSeq" id="WP_277731113.1">
    <property type="nucleotide sequence ID" value="NZ_CP120733.1"/>
</dbReference>
<keyword evidence="1" id="KW-1133">Transmembrane helix</keyword>
<evidence type="ECO:0000256" key="1">
    <source>
        <dbReference type="SAM" id="Phobius"/>
    </source>
</evidence>
<gene>
    <name evidence="2" type="ORF">P4S50_12440</name>
</gene>
<sequence length="166" mass="19574">MLSNFVGLIYKELIKGKIKDLKKVNKYSIKKKEDIDVIKKIDNLLGKIAKYVLNIFIFLIMVKINIYVSIVFLIGFVFYKKIITDTVKENMKNRTFSLKKLLDEVVKENSKLKIKTVMVMFILMQFSDYTKLYMGIIMILLVFTMNDIYSNIKNINENTFQQKLSK</sequence>
<keyword evidence="1" id="KW-0472">Membrane</keyword>
<organism evidence="2 3">
    <name type="scientific">Tepidibacter hydrothermalis</name>
    <dbReference type="NCBI Taxonomy" id="3036126"/>
    <lineage>
        <taxon>Bacteria</taxon>
        <taxon>Bacillati</taxon>
        <taxon>Bacillota</taxon>
        <taxon>Clostridia</taxon>
        <taxon>Peptostreptococcales</taxon>
        <taxon>Peptostreptococcaceae</taxon>
        <taxon>Tepidibacter</taxon>
    </lineage>
</organism>
<accession>A0ABY8ECG6</accession>
<feature type="transmembrane region" description="Helical" evidence="1">
    <location>
        <begin position="51"/>
        <end position="79"/>
    </location>
</feature>
<protein>
    <submittedName>
        <fullName evidence="2">Uncharacterized protein</fullName>
    </submittedName>
</protein>
<evidence type="ECO:0000313" key="2">
    <source>
        <dbReference type="EMBL" id="WFD09192.1"/>
    </source>
</evidence>
<feature type="transmembrane region" description="Helical" evidence="1">
    <location>
        <begin position="117"/>
        <end position="143"/>
    </location>
</feature>
<keyword evidence="1" id="KW-0812">Transmembrane</keyword>
<reference evidence="2 3" key="1">
    <citation type="submission" date="2023-03" db="EMBL/GenBank/DDBJ databases">
        <title>Complete genome sequence of Tepidibacter sp. SWIR-1, isolated from a deep-sea hydrothermal vent.</title>
        <authorList>
            <person name="Li X."/>
        </authorList>
    </citation>
    <scope>NUCLEOTIDE SEQUENCE [LARGE SCALE GENOMIC DNA]</scope>
    <source>
        <strain evidence="2 3">SWIR-1</strain>
    </source>
</reference>
<dbReference type="Proteomes" id="UP001222800">
    <property type="component" value="Chromosome"/>
</dbReference>
<dbReference type="EMBL" id="CP120733">
    <property type="protein sequence ID" value="WFD09192.1"/>
    <property type="molecule type" value="Genomic_DNA"/>
</dbReference>